<dbReference type="SUPFAM" id="SSF52151">
    <property type="entry name" value="FabD/lysophospholipase-like"/>
    <property type="match status" value="1"/>
</dbReference>
<gene>
    <name evidence="2" type="ORF">OM076_41150</name>
</gene>
<dbReference type="GO" id="GO:0004623">
    <property type="term" value="F:phospholipase A2 activity"/>
    <property type="evidence" value="ECO:0007669"/>
    <property type="project" value="TreeGrafter"/>
</dbReference>
<organism evidence="2 3">
    <name type="scientific">Solirubrobacter ginsenosidimutans</name>
    <dbReference type="NCBI Taxonomy" id="490573"/>
    <lineage>
        <taxon>Bacteria</taxon>
        <taxon>Bacillati</taxon>
        <taxon>Actinomycetota</taxon>
        <taxon>Thermoleophilia</taxon>
        <taxon>Solirubrobacterales</taxon>
        <taxon>Solirubrobacteraceae</taxon>
        <taxon>Solirubrobacter</taxon>
    </lineage>
</organism>
<accession>A0A9X3S882</accession>
<evidence type="ECO:0008006" key="4">
    <source>
        <dbReference type="Google" id="ProtNLM"/>
    </source>
</evidence>
<reference evidence="2" key="1">
    <citation type="submission" date="2022-10" db="EMBL/GenBank/DDBJ databases">
        <title>The WGS of Solirubrobacter ginsenosidimutans DSM 21036.</title>
        <authorList>
            <person name="Jiang Z."/>
        </authorList>
    </citation>
    <scope>NUCLEOTIDE SEQUENCE</scope>
    <source>
        <strain evidence="2">DSM 21036</strain>
    </source>
</reference>
<dbReference type="GO" id="GO:0046475">
    <property type="term" value="P:glycerophospholipid catabolic process"/>
    <property type="evidence" value="ECO:0007669"/>
    <property type="project" value="TreeGrafter"/>
</dbReference>
<evidence type="ECO:0000313" key="2">
    <source>
        <dbReference type="EMBL" id="MDA0166741.1"/>
    </source>
</evidence>
<dbReference type="InterPro" id="IPR016035">
    <property type="entry name" value="Acyl_Trfase/lysoPLipase"/>
</dbReference>
<dbReference type="Proteomes" id="UP001149140">
    <property type="component" value="Unassembled WGS sequence"/>
</dbReference>
<feature type="transmembrane region" description="Helical" evidence="1">
    <location>
        <begin position="368"/>
        <end position="390"/>
    </location>
</feature>
<feature type="transmembrane region" description="Helical" evidence="1">
    <location>
        <begin position="333"/>
        <end position="356"/>
    </location>
</feature>
<dbReference type="PANTHER" id="PTHR10728:SF40">
    <property type="entry name" value="PATATIN FAMILY PROTEIN"/>
    <property type="match status" value="1"/>
</dbReference>
<dbReference type="AlphaFoldDB" id="A0A9X3S882"/>
<dbReference type="GO" id="GO:0005829">
    <property type="term" value="C:cytosol"/>
    <property type="evidence" value="ECO:0007669"/>
    <property type="project" value="TreeGrafter"/>
</dbReference>
<sequence>MSDTEATLERADQGMLDHVGGWGRTKRSGGARRRWLLYGVREEPTPGYTGLYEAPHDGIGVCCSGGGIRSAAFNLGALQVVLADTQTRGDVKYLSAVSGGSYIAAAFCMIAKRWSGTPNADDSDPRLVTDHAPPFHPGSPEELYLRNHLGYLAPDGTAKLYLGLRMVAGLTVNVLLIGLPVLILGLVAGLLANGPYQHLEDGTFHLPLGPLLAVVSVAGLSLTLAMLDVLWRPKKERLRAFARTWEVRLFVLACALATLFIVVPALAAWAASLGTDNSATSAVQGSIGTALSSMGALALAAISHVRGQVKDKQKALANAERKLGKYAKPVRDAVIAVVVTLAGPILLLAIAVLGVLVAVGDTATGQTVLILAAIARIAMWISIDLTTVSLHPFYRRRLSTAFALRRVWHDENGDEARAPSEDDQVEANGKAIAEERPFDTMVELSESHIAPPEPDADPAKSLSRWPMLIVCAAANVSDPGATPPGRAVASFTFSPTAVGGPLTGATETKVYEQLGRNRRRDVTLPAAVAMSGAALSPSMGKLTYRPLSFLLALANIRLGVWVPNPRHVNEENKKTGGDKIESLAPRGRDKVSLRHRPRPEYLWKELWGRNRLDDKFLYVSDGGHYENLGLVELLRRGCRTIYCFDAGGGSTTNALGDAIALARTELNIEIDMDEHTKLLAESKTPPLRAKAACAKGTVRYPRDATPGRLIYVRSVVTEDSPWDLANYQEEDGVFPHHSTLDQFFDDRRFEAYRRLGGCAANSALAIATAEAATTNGAARVEQAKRDGATGTVTLEADER</sequence>
<dbReference type="RefSeq" id="WP_270045993.1">
    <property type="nucleotide sequence ID" value="NZ_JAPDOD010000074.1"/>
</dbReference>
<dbReference type="Gene3D" id="3.40.1090.10">
    <property type="entry name" value="Cytosolic phospholipase A2 catalytic domain"/>
    <property type="match status" value="1"/>
</dbReference>
<feature type="transmembrane region" description="Helical" evidence="1">
    <location>
        <begin position="167"/>
        <end position="191"/>
    </location>
</feature>
<evidence type="ECO:0000256" key="1">
    <source>
        <dbReference type="SAM" id="Phobius"/>
    </source>
</evidence>
<keyword evidence="3" id="KW-1185">Reference proteome</keyword>
<feature type="transmembrane region" description="Helical" evidence="1">
    <location>
        <begin position="250"/>
        <end position="271"/>
    </location>
</feature>
<feature type="transmembrane region" description="Helical" evidence="1">
    <location>
        <begin position="211"/>
        <end position="230"/>
    </location>
</feature>
<evidence type="ECO:0000313" key="3">
    <source>
        <dbReference type="Proteomes" id="UP001149140"/>
    </source>
</evidence>
<proteinExistence type="predicted"/>
<keyword evidence="1" id="KW-0472">Membrane</keyword>
<keyword evidence="1" id="KW-1133">Transmembrane helix</keyword>
<feature type="transmembrane region" description="Helical" evidence="1">
    <location>
        <begin position="283"/>
        <end position="302"/>
    </location>
</feature>
<protein>
    <recommendedName>
        <fullName evidence="4">PNPLA domain-containing protein</fullName>
    </recommendedName>
</protein>
<keyword evidence="1" id="KW-0812">Transmembrane</keyword>
<comment type="caution">
    <text evidence="2">The sequence shown here is derived from an EMBL/GenBank/DDBJ whole genome shotgun (WGS) entry which is preliminary data.</text>
</comment>
<name>A0A9X3S882_9ACTN</name>
<dbReference type="PANTHER" id="PTHR10728">
    <property type="entry name" value="CYTOSOLIC PHOSPHOLIPASE A2"/>
    <property type="match status" value="1"/>
</dbReference>
<dbReference type="EMBL" id="JAPDOD010000074">
    <property type="protein sequence ID" value="MDA0166741.1"/>
    <property type="molecule type" value="Genomic_DNA"/>
</dbReference>